<proteinExistence type="predicted"/>
<protein>
    <submittedName>
        <fullName evidence="1">Uncharacterized protein</fullName>
    </submittedName>
</protein>
<evidence type="ECO:0000313" key="1">
    <source>
        <dbReference type="EMBL" id="KAF5208115.1"/>
    </source>
</evidence>
<organism evidence="1 2">
    <name type="scientific">Thalictrum thalictroides</name>
    <name type="common">Rue-anemone</name>
    <name type="synonym">Anemone thalictroides</name>
    <dbReference type="NCBI Taxonomy" id="46969"/>
    <lineage>
        <taxon>Eukaryota</taxon>
        <taxon>Viridiplantae</taxon>
        <taxon>Streptophyta</taxon>
        <taxon>Embryophyta</taxon>
        <taxon>Tracheophyta</taxon>
        <taxon>Spermatophyta</taxon>
        <taxon>Magnoliopsida</taxon>
        <taxon>Ranunculales</taxon>
        <taxon>Ranunculaceae</taxon>
        <taxon>Thalictroideae</taxon>
        <taxon>Thalictrum</taxon>
    </lineage>
</organism>
<comment type="caution">
    <text evidence="1">The sequence shown here is derived from an EMBL/GenBank/DDBJ whole genome shotgun (WGS) entry which is preliminary data.</text>
</comment>
<name>A0A7J6XGF8_THATH</name>
<keyword evidence="2" id="KW-1185">Reference proteome</keyword>
<sequence>MASLQQVPCPGNTWTEFSKTMADKGHANIIKDIKNSSQLPLVRILEDDELVSVTPPRSPYLPTTKNSEHSCLQRDTFILTCSL</sequence>
<accession>A0A7J6XGF8</accession>
<evidence type="ECO:0000313" key="2">
    <source>
        <dbReference type="Proteomes" id="UP000554482"/>
    </source>
</evidence>
<gene>
    <name evidence="1" type="ORF">FRX31_002303</name>
</gene>
<dbReference type="EMBL" id="JABWDY010000435">
    <property type="protein sequence ID" value="KAF5208115.1"/>
    <property type="molecule type" value="Genomic_DNA"/>
</dbReference>
<reference evidence="1 2" key="1">
    <citation type="submission" date="2020-06" db="EMBL/GenBank/DDBJ databases">
        <title>Transcriptomic and genomic resources for Thalictrum thalictroides and T. hernandezii: Facilitating candidate gene discovery in an emerging model plant lineage.</title>
        <authorList>
            <person name="Arias T."/>
            <person name="Riano-Pachon D.M."/>
            <person name="Di Stilio V.S."/>
        </authorList>
    </citation>
    <scope>NUCLEOTIDE SEQUENCE [LARGE SCALE GENOMIC DNA]</scope>
    <source>
        <strain evidence="2">cv. WT478/WT964</strain>
        <tissue evidence="1">Leaves</tissue>
    </source>
</reference>
<dbReference type="Proteomes" id="UP000554482">
    <property type="component" value="Unassembled WGS sequence"/>
</dbReference>
<dbReference type="AlphaFoldDB" id="A0A7J6XGF8"/>